<keyword evidence="5" id="KW-0597">Phosphoprotein</keyword>
<feature type="binding site" evidence="18">
    <location>
        <position position="417"/>
    </location>
    <ligand>
        <name>Mg(2+)</name>
        <dbReference type="ChEBI" id="CHEBI:18420"/>
    </ligand>
</feature>
<feature type="binding site" evidence="17">
    <location>
        <position position="676"/>
    </location>
    <ligand>
        <name>ATP</name>
        <dbReference type="ChEBI" id="CHEBI:30616"/>
    </ligand>
</feature>
<dbReference type="GO" id="GO:0005802">
    <property type="term" value="C:trans-Golgi network"/>
    <property type="evidence" value="ECO:0007669"/>
    <property type="project" value="TreeGrafter"/>
</dbReference>
<feature type="domain" description="P-type ATPase C-terminal" evidence="21">
    <location>
        <begin position="816"/>
        <end position="954"/>
    </location>
</feature>
<evidence type="ECO:0000256" key="7">
    <source>
        <dbReference type="ARBA" id="ARBA00022723"/>
    </source>
</evidence>
<evidence type="ECO:0000256" key="15">
    <source>
        <dbReference type="ARBA" id="ARBA00051303"/>
    </source>
</evidence>
<sequence>MGQNNSVTNFARHLRVYTDVNRRSNENILEFGDINDVKRVITVNAPQQVKFISNRISTSKYSILTFLPKFLFEQFRKYSNIFFLCIAVLQQIPGVSPTGRYTTAVPLLIILCCAAIKEIIEDFKRHIQDGAVNNRRILIYRYGNWLYSKWMNVKVGDIIKVTDKEYFPADLILLSSSEPHSICYIHTSNLDGETNLKVRQTSHIISSLQLKDLQGIIECELPNRHLYEFSGTLKLENIPHAIPLGSDQILLRGSQLKNTGWIYGLAIYSGQETKLMMNSSSVPFKRTNVEQITNNQILLLLFLLLILCLFSTLASELWNSKNRVGHWYLGLTKISDNSATTVPNHFGYTFLTFFILFNNLIPISLQITVDLVKFIQAYFINWDRDMYDEESDIPANARTSNLNEELGQVKYIFSDKTGTLTKNVMLFKQCSIAGIMYGSGNVERFNDFQLMQNLTNHRTGDQIREFLTLLATCHTVVPEQKTDSLAGVTYQASSPDETALVAALKEMNVIFYRRTPNAVAINFRGQDEVYQILNVLEFSSDRKRMSVIVQCPDGQLKLFCKGADSVIIQLLAADDPIAEITTQHLESFAKDGLRTLCVASRVISPDEYNSWNELYRQASIAINNRAELVANAAEQIENNLHLIGATGIEDKLQDQVAESISMLHKAGIKIWVLTGDKKETAINIGYSCKLLSDQLLNLTLDEDSIEDTRRQLREHCSSFGESLGKDNLTSLVIEGNTLKFALSPSCRQDFLDLAISCKSVICCRVSPKQKAEVVELVKRSTDAITLAIGDGANDVGMIQTAHVGVGIMGREGVQAACASDYSIGQFRFLTKLLFVHGVWSYRRLCKVLLYSFYKNICLYVMELWFALHNGFSGQILFERWTIAIYNVLFTAAPPMALGLLDRCCSAETMMRFPAMYKMSQNKSDFNIKVFWTWCLNAIYHSIILYFMSYAMLRHAGLESDAWTLLTHVAIWGSIGSWFLFLAVYSNFWPTIPLAPEMRGMSKYVFSSMYFWFGLLLIPFTALMADIIYNCLQRTLYKTLMQEVQEKELANQDVYDLVMSRQTSTVARVAERLALLKSVFVRTRTPKMVDTTARPYHGFAFSQEEDGVVPQDQLIRNYDTSILKPAGL</sequence>
<feature type="binding site" evidence="18">
    <location>
        <position position="415"/>
    </location>
    <ligand>
        <name>Mg(2+)</name>
        <dbReference type="ChEBI" id="CHEBI:18420"/>
    </ligand>
</feature>
<gene>
    <name evidence="22" type="ORF">GPM918_LOCUS8551</name>
    <name evidence="23" type="ORF">SRO942_LOCUS8551</name>
</gene>
<feature type="binding site" evidence="17">
    <location>
        <position position="415"/>
    </location>
    <ligand>
        <name>ATP</name>
        <dbReference type="ChEBI" id="CHEBI:30616"/>
    </ligand>
</feature>
<evidence type="ECO:0000256" key="12">
    <source>
        <dbReference type="ARBA" id="ARBA00022989"/>
    </source>
</evidence>
<dbReference type="FunFam" id="2.70.150.10:FF:000021">
    <property type="entry name" value="Phospholipid-transporting ATPase"/>
    <property type="match status" value="1"/>
</dbReference>
<comment type="subcellular location">
    <subcellularLocation>
        <location evidence="2">Cell membrane</location>
    </subcellularLocation>
    <subcellularLocation>
        <location evidence="1 19">Membrane</location>
        <topology evidence="1 19">Multi-pass membrane protein</topology>
    </subcellularLocation>
</comment>
<keyword evidence="8 17" id="KW-0547">Nucleotide-binding</keyword>
<evidence type="ECO:0000256" key="3">
    <source>
        <dbReference type="ARBA" id="ARBA00008109"/>
    </source>
</evidence>
<dbReference type="NCBIfam" id="TIGR01494">
    <property type="entry name" value="ATPase_P-type"/>
    <property type="match status" value="2"/>
</dbReference>
<dbReference type="PROSITE" id="PS00154">
    <property type="entry name" value="ATPASE_E1_E2"/>
    <property type="match status" value="1"/>
</dbReference>
<feature type="binding site" evidence="17">
    <location>
        <position position="675"/>
    </location>
    <ligand>
        <name>ATP</name>
        <dbReference type="ChEBI" id="CHEBI:30616"/>
    </ligand>
</feature>
<evidence type="ECO:0000313" key="23">
    <source>
        <dbReference type="EMBL" id="CAF3682098.1"/>
    </source>
</evidence>
<comment type="catalytic activity">
    <reaction evidence="15">
        <text>a 1,2-diacyl-sn-glycero-3-phospho-L-serine(out) + ATP + H2O = a 1,2-diacyl-sn-glycero-3-phospho-L-serine(in) + ADP + phosphate + H(+)</text>
        <dbReference type="Rhea" id="RHEA:38567"/>
        <dbReference type="ChEBI" id="CHEBI:15377"/>
        <dbReference type="ChEBI" id="CHEBI:15378"/>
        <dbReference type="ChEBI" id="CHEBI:30616"/>
        <dbReference type="ChEBI" id="CHEBI:43474"/>
        <dbReference type="ChEBI" id="CHEBI:57262"/>
        <dbReference type="ChEBI" id="CHEBI:456216"/>
    </reaction>
    <physiologicalReaction direction="left-to-right" evidence="15">
        <dbReference type="Rhea" id="RHEA:38568"/>
    </physiologicalReaction>
</comment>
<dbReference type="InterPro" id="IPR006539">
    <property type="entry name" value="P-type_ATPase_IV"/>
</dbReference>
<dbReference type="GO" id="GO:0140326">
    <property type="term" value="F:ATPase-coupled intramembrane lipid transporter activity"/>
    <property type="evidence" value="ECO:0007669"/>
    <property type="project" value="UniProtKB-EC"/>
</dbReference>
<evidence type="ECO:0000256" key="9">
    <source>
        <dbReference type="ARBA" id="ARBA00022840"/>
    </source>
</evidence>
<feature type="binding site" evidence="17">
    <location>
        <position position="794"/>
    </location>
    <ligand>
        <name>ATP</name>
        <dbReference type="ChEBI" id="CHEBI:30616"/>
    </ligand>
</feature>
<dbReference type="InterPro" id="IPR032631">
    <property type="entry name" value="P-type_ATPase_N"/>
</dbReference>
<dbReference type="InterPro" id="IPR018303">
    <property type="entry name" value="ATPase_P-typ_P_site"/>
</dbReference>
<feature type="binding site" evidence="17">
    <location>
        <position position="793"/>
    </location>
    <ligand>
        <name>ATP</name>
        <dbReference type="ChEBI" id="CHEBI:30616"/>
    </ligand>
</feature>
<feature type="binding site" evidence="18">
    <location>
        <position position="790"/>
    </location>
    <ligand>
        <name>Mg(2+)</name>
        <dbReference type="ChEBI" id="CHEBI:18420"/>
    </ligand>
</feature>
<accession>A0A813ZJW2</accession>
<dbReference type="InterPro" id="IPR036412">
    <property type="entry name" value="HAD-like_sf"/>
</dbReference>
<feature type="binding site" evidence="18">
    <location>
        <position position="794"/>
    </location>
    <ligand>
        <name>Mg(2+)</name>
        <dbReference type="ChEBI" id="CHEBI:18420"/>
    </ligand>
</feature>
<evidence type="ECO:0000256" key="17">
    <source>
        <dbReference type="PIRSR" id="PIRSR606539-2"/>
    </source>
</evidence>
<feature type="transmembrane region" description="Helical" evidence="19">
    <location>
        <begin position="297"/>
        <end position="318"/>
    </location>
</feature>
<dbReference type="SUPFAM" id="SSF81653">
    <property type="entry name" value="Calcium ATPase, transduction domain A"/>
    <property type="match status" value="1"/>
</dbReference>
<feature type="binding site" evidence="17">
    <location>
        <position position="497"/>
    </location>
    <ligand>
        <name>ATP</name>
        <dbReference type="ChEBI" id="CHEBI:30616"/>
    </ligand>
</feature>
<dbReference type="PANTHER" id="PTHR24092">
    <property type="entry name" value="PROBABLE PHOSPHOLIPID-TRANSPORTING ATPASE"/>
    <property type="match status" value="1"/>
</dbReference>
<feature type="binding site" evidence="17">
    <location>
        <position position="594"/>
    </location>
    <ligand>
        <name>ATP</name>
        <dbReference type="ChEBI" id="CHEBI:30616"/>
    </ligand>
</feature>
<dbReference type="Pfam" id="PF13246">
    <property type="entry name" value="Cation_ATPase"/>
    <property type="match status" value="1"/>
</dbReference>
<dbReference type="InterPro" id="IPR023299">
    <property type="entry name" value="ATPase_P-typ_cyto_dom_N"/>
</dbReference>
<comment type="cofactor">
    <cofactor evidence="18">
        <name>Mg(2+)</name>
        <dbReference type="ChEBI" id="CHEBI:18420"/>
    </cofactor>
</comment>
<evidence type="ECO:0000259" key="20">
    <source>
        <dbReference type="Pfam" id="PF16209"/>
    </source>
</evidence>
<protein>
    <recommendedName>
        <fullName evidence="19">Phospholipid-transporting ATPase</fullName>
        <ecNumber evidence="19">7.6.2.1</ecNumber>
    </recommendedName>
</protein>
<comment type="similarity">
    <text evidence="3 19">Belongs to the cation transport ATPase (P-type) (TC 3.A.3) family. Type IV subfamily.</text>
</comment>
<name>A0A813ZJW2_9BILA</name>
<dbReference type="Pfam" id="PF16209">
    <property type="entry name" value="PhoLip_ATPase_N"/>
    <property type="match status" value="1"/>
</dbReference>
<feature type="binding site" evidence="17">
    <location>
        <position position="764"/>
    </location>
    <ligand>
        <name>ATP</name>
        <dbReference type="ChEBI" id="CHEBI:30616"/>
    </ligand>
</feature>
<feature type="transmembrane region" description="Helical" evidence="19">
    <location>
        <begin position="847"/>
        <end position="867"/>
    </location>
</feature>
<evidence type="ECO:0000256" key="4">
    <source>
        <dbReference type="ARBA" id="ARBA00022475"/>
    </source>
</evidence>
<dbReference type="GO" id="GO:0005524">
    <property type="term" value="F:ATP binding"/>
    <property type="evidence" value="ECO:0007669"/>
    <property type="project" value="UniProtKB-UniRule"/>
</dbReference>
<evidence type="ECO:0000256" key="8">
    <source>
        <dbReference type="ARBA" id="ARBA00022741"/>
    </source>
</evidence>
<dbReference type="EMBL" id="CAJOBC010001501">
    <property type="protein sequence ID" value="CAF3682098.1"/>
    <property type="molecule type" value="Genomic_DNA"/>
</dbReference>
<evidence type="ECO:0000313" key="24">
    <source>
        <dbReference type="Proteomes" id="UP000663829"/>
    </source>
</evidence>
<dbReference type="PRINTS" id="PR00119">
    <property type="entry name" value="CATATPASE"/>
</dbReference>
<evidence type="ECO:0000256" key="11">
    <source>
        <dbReference type="ARBA" id="ARBA00022967"/>
    </source>
</evidence>
<dbReference type="Gene3D" id="2.70.150.10">
    <property type="entry name" value="Calcium-transporting ATPase, cytoplasmic transduction domain A"/>
    <property type="match status" value="1"/>
</dbReference>
<evidence type="ECO:0000256" key="5">
    <source>
        <dbReference type="ARBA" id="ARBA00022553"/>
    </source>
</evidence>
<dbReference type="Proteomes" id="UP000681722">
    <property type="component" value="Unassembled WGS sequence"/>
</dbReference>
<comment type="caution">
    <text evidence="22">The sequence shown here is derived from an EMBL/GenBank/DDBJ whole genome shotgun (WGS) entry which is preliminary data.</text>
</comment>
<dbReference type="SUPFAM" id="SSF81665">
    <property type="entry name" value="Calcium ATPase, transmembrane domain M"/>
    <property type="match status" value="1"/>
</dbReference>
<organism evidence="22 24">
    <name type="scientific">Didymodactylos carnosus</name>
    <dbReference type="NCBI Taxonomy" id="1234261"/>
    <lineage>
        <taxon>Eukaryota</taxon>
        <taxon>Metazoa</taxon>
        <taxon>Spiralia</taxon>
        <taxon>Gnathifera</taxon>
        <taxon>Rotifera</taxon>
        <taxon>Eurotatoria</taxon>
        <taxon>Bdelloidea</taxon>
        <taxon>Philodinida</taxon>
        <taxon>Philodinidae</taxon>
        <taxon>Didymodactylos</taxon>
    </lineage>
</organism>
<dbReference type="GO" id="GO:0045332">
    <property type="term" value="P:phospholipid translocation"/>
    <property type="evidence" value="ECO:0007669"/>
    <property type="project" value="TreeGrafter"/>
</dbReference>
<feature type="binding site" evidence="17">
    <location>
        <position position="416"/>
    </location>
    <ligand>
        <name>ATP</name>
        <dbReference type="ChEBI" id="CHEBI:30616"/>
    </ligand>
</feature>
<dbReference type="AlphaFoldDB" id="A0A813ZJW2"/>
<dbReference type="InterPro" id="IPR008250">
    <property type="entry name" value="ATPase_P-typ_transduc_dom_A_sf"/>
</dbReference>
<dbReference type="EMBL" id="CAJNOQ010001501">
    <property type="protein sequence ID" value="CAF0899384.1"/>
    <property type="molecule type" value="Genomic_DNA"/>
</dbReference>
<feature type="domain" description="P-type ATPase C-terminal" evidence="21">
    <location>
        <begin position="955"/>
        <end position="1037"/>
    </location>
</feature>
<evidence type="ECO:0000256" key="16">
    <source>
        <dbReference type="PIRSR" id="PIRSR606539-1"/>
    </source>
</evidence>
<keyword evidence="4" id="KW-1003">Cell membrane</keyword>
<dbReference type="SUPFAM" id="SSF81660">
    <property type="entry name" value="Metal cation-transporting ATPase, ATP-binding domain N"/>
    <property type="match status" value="1"/>
</dbReference>
<dbReference type="GO" id="GO:0016887">
    <property type="term" value="F:ATP hydrolysis activity"/>
    <property type="evidence" value="ECO:0007669"/>
    <property type="project" value="InterPro"/>
</dbReference>
<dbReference type="CDD" id="cd02073">
    <property type="entry name" value="P-type_ATPase_APLT_Dnf-like"/>
    <property type="match status" value="1"/>
</dbReference>
<dbReference type="SUPFAM" id="SSF56784">
    <property type="entry name" value="HAD-like"/>
    <property type="match status" value="1"/>
</dbReference>
<feature type="transmembrane region" description="Helical" evidence="19">
    <location>
        <begin position="1008"/>
        <end position="1031"/>
    </location>
</feature>
<evidence type="ECO:0000313" key="22">
    <source>
        <dbReference type="EMBL" id="CAF0899384.1"/>
    </source>
</evidence>
<evidence type="ECO:0000256" key="1">
    <source>
        <dbReference type="ARBA" id="ARBA00004141"/>
    </source>
</evidence>
<feature type="binding site" evidence="17">
    <location>
        <position position="417"/>
    </location>
    <ligand>
        <name>ATP</name>
        <dbReference type="ChEBI" id="CHEBI:30616"/>
    </ligand>
</feature>
<dbReference type="InterPro" id="IPR044492">
    <property type="entry name" value="P_typ_ATPase_HD_dom"/>
</dbReference>
<dbReference type="GO" id="GO:0005886">
    <property type="term" value="C:plasma membrane"/>
    <property type="evidence" value="ECO:0007669"/>
    <property type="project" value="UniProtKB-SubCell"/>
</dbReference>
<feature type="binding site" evidence="17">
    <location>
        <position position="538"/>
    </location>
    <ligand>
        <name>ATP</name>
        <dbReference type="ChEBI" id="CHEBI:30616"/>
    </ligand>
</feature>
<feature type="domain" description="P-type ATPase N-terminal" evidence="20">
    <location>
        <begin position="47"/>
        <end position="103"/>
    </location>
</feature>
<keyword evidence="9 17" id="KW-0067">ATP-binding</keyword>
<dbReference type="InterPro" id="IPR023298">
    <property type="entry name" value="ATPase_P-typ_TM_dom_sf"/>
</dbReference>
<feature type="binding site" evidence="17">
    <location>
        <position position="674"/>
    </location>
    <ligand>
        <name>ATP</name>
        <dbReference type="ChEBI" id="CHEBI:30616"/>
    </ligand>
</feature>
<evidence type="ECO:0000256" key="10">
    <source>
        <dbReference type="ARBA" id="ARBA00022842"/>
    </source>
</evidence>
<dbReference type="PANTHER" id="PTHR24092:SF150">
    <property type="entry name" value="PHOSPHOLIPID-TRANSPORTING ATPASE"/>
    <property type="match status" value="1"/>
</dbReference>
<dbReference type="GO" id="GO:0000287">
    <property type="term" value="F:magnesium ion binding"/>
    <property type="evidence" value="ECO:0007669"/>
    <property type="project" value="UniProtKB-UniRule"/>
</dbReference>
<dbReference type="OrthoDB" id="377733at2759"/>
<feature type="binding site" evidence="17">
    <location>
        <position position="561"/>
    </location>
    <ligand>
        <name>ATP</name>
        <dbReference type="ChEBI" id="CHEBI:30616"/>
    </ligand>
</feature>
<dbReference type="Pfam" id="PF16212">
    <property type="entry name" value="PhoLip_ATPase_C"/>
    <property type="match status" value="2"/>
</dbReference>
<keyword evidence="12 19" id="KW-1133">Transmembrane helix</keyword>
<proteinExistence type="inferred from homology"/>
<keyword evidence="7 18" id="KW-0479">Metal-binding</keyword>
<dbReference type="EC" id="7.6.2.1" evidence="19"/>
<keyword evidence="13 19" id="KW-0472">Membrane</keyword>
<dbReference type="FunFam" id="3.40.1110.10:FF:000087">
    <property type="entry name" value="Phospholipid-transporting ATPase"/>
    <property type="match status" value="1"/>
</dbReference>
<evidence type="ECO:0000256" key="6">
    <source>
        <dbReference type="ARBA" id="ARBA00022692"/>
    </source>
</evidence>
<dbReference type="Gene3D" id="3.40.1110.10">
    <property type="entry name" value="Calcium-transporting ATPase, cytoplasmic domain N"/>
    <property type="match status" value="1"/>
</dbReference>
<dbReference type="Proteomes" id="UP000663829">
    <property type="component" value="Unassembled WGS sequence"/>
</dbReference>
<dbReference type="Gene3D" id="3.40.50.1000">
    <property type="entry name" value="HAD superfamily/HAD-like"/>
    <property type="match status" value="1"/>
</dbReference>
<feature type="transmembrane region" description="Helical" evidence="19">
    <location>
        <begin position="964"/>
        <end position="988"/>
    </location>
</feature>
<keyword evidence="24" id="KW-1185">Reference proteome</keyword>
<evidence type="ECO:0000256" key="19">
    <source>
        <dbReference type="RuleBase" id="RU362033"/>
    </source>
</evidence>
<evidence type="ECO:0000256" key="18">
    <source>
        <dbReference type="PIRSR" id="PIRSR606539-3"/>
    </source>
</evidence>
<reference evidence="22" key="1">
    <citation type="submission" date="2021-02" db="EMBL/GenBank/DDBJ databases">
        <authorList>
            <person name="Nowell W R."/>
        </authorList>
    </citation>
    <scope>NUCLEOTIDE SEQUENCE</scope>
</reference>
<dbReference type="SFLD" id="SFLDS00003">
    <property type="entry name" value="Haloacid_Dehalogenase"/>
    <property type="match status" value="1"/>
</dbReference>
<comment type="catalytic activity">
    <reaction evidence="14 19">
        <text>ATP + H2O + phospholipidSide 1 = ADP + phosphate + phospholipidSide 2.</text>
        <dbReference type="EC" id="7.6.2.1"/>
    </reaction>
</comment>
<feature type="transmembrane region" description="Helical" evidence="19">
    <location>
        <begin position="930"/>
        <end position="952"/>
    </location>
</feature>
<dbReference type="InterPro" id="IPR023214">
    <property type="entry name" value="HAD_sf"/>
</dbReference>
<dbReference type="InterPro" id="IPR001757">
    <property type="entry name" value="P_typ_ATPase"/>
</dbReference>
<evidence type="ECO:0000259" key="21">
    <source>
        <dbReference type="Pfam" id="PF16212"/>
    </source>
</evidence>
<dbReference type="InterPro" id="IPR032630">
    <property type="entry name" value="P_typ_ATPase_c"/>
</dbReference>
<dbReference type="SFLD" id="SFLDG00002">
    <property type="entry name" value="C1.7:_P-type_atpase_like"/>
    <property type="match status" value="1"/>
</dbReference>
<evidence type="ECO:0000256" key="13">
    <source>
        <dbReference type="ARBA" id="ARBA00023136"/>
    </source>
</evidence>
<dbReference type="FunFam" id="3.40.50.1000:FF:000014">
    <property type="entry name" value="Phospholipid-transporting ATPase"/>
    <property type="match status" value="1"/>
</dbReference>
<keyword evidence="6 19" id="KW-0812">Transmembrane</keyword>
<evidence type="ECO:0000256" key="14">
    <source>
        <dbReference type="ARBA" id="ARBA00034036"/>
    </source>
</evidence>
<feature type="active site" description="4-aspartylphosphate intermediate" evidence="16">
    <location>
        <position position="415"/>
    </location>
</feature>
<feature type="transmembrane region" description="Helical" evidence="19">
    <location>
        <begin position="346"/>
        <end position="365"/>
    </location>
</feature>
<dbReference type="NCBIfam" id="TIGR01652">
    <property type="entry name" value="ATPase-Plipid"/>
    <property type="match status" value="2"/>
</dbReference>
<feature type="binding site" evidence="17">
    <location>
        <position position="770"/>
    </location>
    <ligand>
        <name>ATP</name>
        <dbReference type="ChEBI" id="CHEBI:30616"/>
    </ligand>
</feature>
<dbReference type="SFLD" id="SFLDF00027">
    <property type="entry name" value="p-type_atpase"/>
    <property type="match status" value="1"/>
</dbReference>
<keyword evidence="11 19" id="KW-1278">Translocase</keyword>
<keyword evidence="10 18" id="KW-0460">Magnesium</keyword>
<evidence type="ECO:0000256" key="2">
    <source>
        <dbReference type="ARBA" id="ARBA00004236"/>
    </source>
</evidence>